<dbReference type="Pfam" id="PF00459">
    <property type="entry name" value="Inositol_P"/>
    <property type="match status" value="1"/>
</dbReference>
<dbReference type="Proteomes" id="UP000238430">
    <property type="component" value="Unassembled WGS sequence"/>
</dbReference>
<dbReference type="EC" id="3.1.3.7" evidence="4"/>
<feature type="binding site" evidence="5">
    <location>
        <position position="229"/>
    </location>
    <ligand>
        <name>Mg(2+)</name>
        <dbReference type="ChEBI" id="CHEBI:18420"/>
        <label>1</label>
        <note>catalytic</note>
    </ligand>
</feature>
<dbReference type="FunFam" id="3.40.190.80:FF:000005">
    <property type="entry name" value="3'(2'),5'-bisphosphate nucleotidase CysQ"/>
    <property type="match status" value="1"/>
</dbReference>
<feature type="binding site" evidence="4">
    <location>
        <position position="68"/>
    </location>
    <ligand>
        <name>Mg(2+)</name>
        <dbReference type="ChEBI" id="CHEBI:18420"/>
        <label>1</label>
    </ligand>
</feature>
<keyword evidence="2 4" id="KW-0479">Metal-binding</keyword>
<comment type="catalytic activity">
    <reaction evidence="1 4">
        <text>adenosine 3',5'-bisphosphate + H2O = AMP + phosphate</text>
        <dbReference type="Rhea" id="RHEA:10040"/>
        <dbReference type="ChEBI" id="CHEBI:15377"/>
        <dbReference type="ChEBI" id="CHEBI:43474"/>
        <dbReference type="ChEBI" id="CHEBI:58343"/>
        <dbReference type="ChEBI" id="CHEBI:456215"/>
        <dbReference type="EC" id="3.1.3.7"/>
    </reaction>
</comment>
<keyword evidence="4" id="KW-0472">Membrane</keyword>
<comment type="cofactor">
    <cofactor evidence="4 5">
        <name>Mg(2+)</name>
        <dbReference type="ChEBI" id="CHEBI:18420"/>
    </cofactor>
</comment>
<dbReference type="OrthoDB" id="9772456at2"/>
<dbReference type="GO" id="GO:0008441">
    <property type="term" value="F:3'(2'),5'-bisphosphate nucleotidase activity"/>
    <property type="evidence" value="ECO:0007669"/>
    <property type="project" value="UniProtKB-UniRule"/>
</dbReference>
<dbReference type="AlphaFoldDB" id="A0A2T1N6M6"/>
<feature type="binding site" evidence="5">
    <location>
        <position position="68"/>
    </location>
    <ligand>
        <name>Mg(2+)</name>
        <dbReference type="ChEBI" id="CHEBI:18420"/>
        <label>1</label>
        <note>catalytic</note>
    </ligand>
</feature>
<proteinExistence type="inferred from homology"/>
<name>A0A2T1N6M6_9FLAO</name>
<comment type="subcellular location">
    <subcellularLocation>
        <location evidence="4">Cell membrane</location>
        <topology evidence="4">Peripheral membrane protein</topology>
        <orientation evidence="4">Cytoplasmic side</orientation>
    </subcellularLocation>
</comment>
<evidence type="ECO:0000256" key="3">
    <source>
        <dbReference type="ARBA" id="ARBA00022842"/>
    </source>
</evidence>
<dbReference type="SUPFAM" id="SSF56655">
    <property type="entry name" value="Carbohydrate phosphatase"/>
    <property type="match status" value="1"/>
</dbReference>
<dbReference type="CDD" id="cd01638">
    <property type="entry name" value="CysQ"/>
    <property type="match status" value="1"/>
</dbReference>
<feature type="binding site" evidence="5">
    <location>
        <position position="91"/>
    </location>
    <ligand>
        <name>Mg(2+)</name>
        <dbReference type="ChEBI" id="CHEBI:18420"/>
        <label>1</label>
        <note>catalytic</note>
    </ligand>
</feature>
<dbReference type="InterPro" id="IPR006240">
    <property type="entry name" value="CysQ"/>
</dbReference>
<organism evidence="6 7">
    <name type="scientific">Mesoflavibacter zeaxanthinifaciens subsp. sabulilitoris</name>
    <dbReference type="NCBI Taxonomy" id="1520893"/>
    <lineage>
        <taxon>Bacteria</taxon>
        <taxon>Pseudomonadati</taxon>
        <taxon>Bacteroidota</taxon>
        <taxon>Flavobacteriia</taxon>
        <taxon>Flavobacteriales</taxon>
        <taxon>Flavobacteriaceae</taxon>
        <taxon>Mesoflavibacter</taxon>
    </lineage>
</organism>
<keyword evidence="3 4" id="KW-0460">Magnesium</keyword>
<dbReference type="InterPro" id="IPR000760">
    <property type="entry name" value="Inositol_monophosphatase-like"/>
</dbReference>
<accession>A0A2T1N6M6</accession>
<dbReference type="EMBL" id="PXOT01000027">
    <property type="protein sequence ID" value="PSG87194.1"/>
    <property type="molecule type" value="Genomic_DNA"/>
</dbReference>
<dbReference type="Gene3D" id="3.30.540.10">
    <property type="entry name" value="Fructose-1,6-Bisphosphatase, subunit A, domain 1"/>
    <property type="match status" value="1"/>
</dbReference>
<dbReference type="GO" id="GO:0005886">
    <property type="term" value="C:plasma membrane"/>
    <property type="evidence" value="ECO:0007669"/>
    <property type="project" value="UniProtKB-SubCell"/>
</dbReference>
<dbReference type="PANTHER" id="PTHR43028:SF5">
    <property type="entry name" value="3'(2'),5'-BISPHOSPHATE NUCLEOTIDASE 1"/>
    <property type="match status" value="1"/>
</dbReference>
<comment type="function">
    <text evidence="4">Converts adenosine-3',5'-bisphosphate (PAP) to AMP.</text>
</comment>
<feature type="binding site" evidence="5">
    <location>
        <position position="88"/>
    </location>
    <ligand>
        <name>Mg(2+)</name>
        <dbReference type="ChEBI" id="CHEBI:18420"/>
        <label>1</label>
        <note>catalytic</note>
    </ligand>
</feature>
<dbReference type="RefSeq" id="WP_106680760.1">
    <property type="nucleotide sequence ID" value="NZ_JACHWV010000002.1"/>
</dbReference>
<feature type="binding site" evidence="4">
    <location>
        <position position="229"/>
    </location>
    <ligand>
        <name>substrate</name>
    </ligand>
</feature>
<dbReference type="NCBIfam" id="TIGR01331">
    <property type="entry name" value="bisphos_cysQ"/>
    <property type="match status" value="1"/>
</dbReference>
<evidence type="ECO:0000256" key="4">
    <source>
        <dbReference type="HAMAP-Rule" id="MF_02095"/>
    </source>
</evidence>
<dbReference type="HAMAP" id="MF_02095">
    <property type="entry name" value="CysQ"/>
    <property type="match status" value="1"/>
</dbReference>
<dbReference type="GO" id="GO:0000287">
    <property type="term" value="F:magnesium ion binding"/>
    <property type="evidence" value="ECO:0007669"/>
    <property type="project" value="UniProtKB-UniRule"/>
</dbReference>
<keyword evidence="4" id="KW-1003">Cell membrane</keyword>
<dbReference type="InterPro" id="IPR050725">
    <property type="entry name" value="CysQ/Inositol_MonoPase"/>
</dbReference>
<feature type="binding site" evidence="4">
    <location>
        <position position="91"/>
    </location>
    <ligand>
        <name>Mg(2+)</name>
        <dbReference type="ChEBI" id="CHEBI:18420"/>
        <label>2</label>
    </ligand>
</feature>
<sequence length="269" mass="30146">MKAFSISKNLETAIKASLHAGKEIMKVYNSEIEVEYKDDKSPLTEADKRANDIINSFLIPTEIPIISEENKQTDYNERKHWNQCWIVDPVDGTKEFIKRNGEFTVNIALAEDGIPKLGVIYVPSIKTIYVADVESKQAFKAELNIHDVSIDVVLNSATQLIPKQEDSILVEVVGSRSHMSQETLDYVEDLKQQGKEVHIVSKGSSLKFCLVAEGKADVYPRFAPTMEWDTAAGQAICNAVGISVISKETNKPLLYNKEDLLNPWFLVSK</sequence>
<feature type="binding site" evidence="4">
    <location>
        <begin position="90"/>
        <end position="93"/>
    </location>
    <ligand>
        <name>substrate</name>
    </ligand>
</feature>
<feature type="binding site" evidence="4">
    <location>
        <position position="90"/>
    </location>
    <ligand>
        <name>Mg(2+)</name>
        <dbReference type="ChEBI" id="CHEBI:18420"/>
        <label>1</label>
    </ligand>
</feature>
<dbReference type="PANTHER" id="PTHR43028">
    <property type="entry name" value="3'(2'),5'-BISPHOSPHATE NUCLEOTIDASE 1"/>
    <property type="match status" value="1"/>
</dbReference>
<protein>
    <recommendedName>
        <fullName evidence="4">3'(2'),5'-bisphosphate nucleotidase CysQ</fullName>
        <ecNumber evidence="4">3.1.3.7</ecNumber>
    </recommendedName>
    <alternativeName>
        <fullName evidence="4">3'(2'),5-bisphosphonucleoside 3'(2')-phosphohydrolase</fullName>
    </alternativeName>
    <alternativeName>
        <fullName evidence="4">3'-phosphoadenosine 5'-phosphate phosphatase</fullName>
        <shortName evidence="4">PAP phosphatase</shortName>
    </alternativeName>
</protein>
<feature type="binding site" evidence="4">
    <location>
        <position position="88"/>
    </location>
    <ligand>
        <name>Mg(2+)</name>
        <dbReference type="ChEBI" id="CHEBI:18420"/>
        <label>1</label>
    </ligand>
</feature>
<dbReference type="Gene3D" id="3.40.190.80">
    <property type="match status" value="1"/>
</dbReference>
<dbReference type="PROSITE" id="PS00629">
    <property type="entry name" value="IMP_1"/>
    <property type="match status" value="1"/>
</dbReference>
<comment type="caution">
    <text evidence="6">The sequence shown here is derived from an EMBL/GenBank/DDBJ whole genome shotgun (WGS) entry which is preliminary data.</text>
</comment>
<comment type="similarity">
    <text evidence="4">Belongs to the inositol monophosphatase superfamily. CysQ family.</text>
</comment>
<keyword evidence="4" id="KW-0378">Hydrolase</keyword>
<evidence type="ECO:0000256" key="1">
    <source>
        <dbReference type="ARBA" id="ARBA00001625"/>
    </source>
</evidence>
<dbReference type="GO" id="GO:0050427">
    <property type="term" value="P:3'-phosphoadenosine 5'-phosphosulfate metabolic process"/>
    <property type="evidence" value="ECO:0007669"/>
    <property type="project" value="TreeGrafter"/>
</dbReference>
<gene>
    <name evidence="4 6" type="primary">cysQ</name>
    <name evidence="6" type="ORF">C7H61_13895</name>
</gene>
<evidence type="ECO:0000256" key="2">
    <source>
        <dbReference type="ARBA" id="ARBA00022723"/>
    </source>
</evidence>
<dbReference type="GO" id="GO:0000103">
    <property type="term" value="P:sulfate assimilation"/>
    <property type="evidence" value="ECO:0007669"/>
    <property type="project" value="TreeGrafter"/>
</dbReference>
<feature type="binding site" evidence="4">
    <location>
        <position position="88"/>
    </location>
    <ligand>
        <name>Mg(2+)</name>
        <dbReference type="ChEBI" id="CHEBI:18420"/>
        <label>2</label>
    </ligand>
</feature>
<dbReference type="InterPro" id="IPR020583">
    <property type="entry name" value="Inositol_monoP_metal-BS"/>
</dbReference>
<evidence type="ECO:0000256" key="5">
    <source>
        <dbReference type="PIRSR" id="PIRSR600760-2"/>
    </source>
</evidence>
<evidence type="ECO:0000313" key="7">
    <source>
        <dbReference type="Proteomes" id="UP000238430"/>
    </source>
</evidence>
<feature type="binding site" evidence="4">
    <location>
        <position position="229"/>
    </location>
    <ligand>
        <name>Mg(2+)</name>
        <dbReference type="ChEBI" id="CHEBI:18420"/>
        <label>2</label>
    </ligand>
</feature>
<keyword evidence="7" id="KW-1185">Reference proteome</keyword>
<reference evidence="6 7" key="1">
    <citation type="submission" date="2018-03" db="EMBL/GenBank/DDBJ databases">
        <title>Mesoflavibacter sp. HG37 and Mesoflavibacter sp. HG96 sp.nov., two marine bacteria isolated from seawater of Western Pacific Ocean.</title>
        <authorList>
            <person name="Cheng H."/>
            <person name="Wu Y.-H."/>
            <person name="Guo L.-L."/>
            <person name="Xu X.-W."/>
        </authorList>
    </citation>
    <scope>NUCLEOTIDE SEQUENCE [LARGE SCALE GENOMIC DNA]</scope>
    <source>
        <strain evidence="6 7">KCTC 42117</strain>
    </source>
</reference>
<feature type="binding site" evidence="4">
    <location>
        <position position="68"/>
    </location>
    <ligand>
        <name>substrate</name>
    </ligand>
</feature>
<evidence type="ECO:0000313" key="6">
    <source>
        <dbReference type="EMBL" id="PSG87194.1"/>
    </source>
</evidence>